<proteinExistence type="predicted"/>
<dbReference type="AlphaFoldDB" id="A0A9D1UN56"/>
<dbReference type="EMBL" id="DXGA01000068">
    <property type="protein sequence ID" value="HIW93508.1"/>
    <property type="molecule type" value="Genomic_DNA"/>
</dbReference>
<name>A0A9D1UN56_9FIRM</name>
<keyword evidence="1" id="KW-0732">Signal</keyword>
<evidence type="ECO:0000313" key="3">
    <source>
        <dbReference type="Proteomes" id="UP000824192"/>
    </source>
</evidence>
<evidence type="ECO:0000313" key="2">
    <source>
        <dbReference type="EMBL" id="HIW93508.1"/>
    </source>
</evidence>
<reference evidence="2" key="1">
    <citation type="journal article" date="2021" name="PeerJ">
        <title>Extensive microbial diversity within the chicken gut microbiome revealed by metagenomics and culture.</title>
        <authorList>
            <person name="Gilroy R."/>
            <person name="Ravi A."/>
            <person name="Getino M."/>
            <person name="Pursley I."/>
            <person name="Horton D.L."/>
            <person name="Alikhan N.F."/>
            <person name="Baker D."/>
            <person name="Gharbi K."/>
            <person name="Hall N."/>
            <person name="Watson M."/>
            <person name="Adriaenssens E.M."/>
            <person name="Foster-Nyarko E."/>
            <person name="Jarju S."/>
            <person name="Secka A."/>
            <person name="Antonio M."/>
            <person name="Oren A."/>
            <person name="Chaudhuri R.R."/>
            <person name="La Ragione R."/>
            <person name="Hildebrand F."/>
            <person name="Pallen M.J."/>
        </authorList>
    </citation>
    <scope>NUCLEOTIDE SEQUENCE</scope>
    <source>
        <strain evidence="2">ChiGjej6B6-1540</strain>
    </source>
</reference>
<accession>A0A9D1UN56</accession>
<protein>
    <submittedName>
        <fullName evidence="2">Uncharacterized protein</fullName>
    </submittedName>
</protein>
<dbReference type="Proteomes" id="UP000824192">
    <property type="component" value="Unassembled WGS sequence"/>
</dbReference>
<feature type="chain" id="PRO_5039411443" evidence="1">
    <location>
        <begin position="25"/>
        <end position="92"/>
    </location>
</feature>
<comment type="caution">
    <text evidence="2">The sequence shown here is derived from an EMBL/GenBank/DDBJ whole genome shotgun (WGS) entry which is preliminary data.</text>
</comment>
<organism evidence="2 3">
    <name type="scientific">Candidatus Flavonifractor merdipullorum</name>
    <dbReference type="NCBI Taxonomy" id="2838590"/>
    <lineage>
        <taxon>Bacteria</taxon>
        <taxon>Bacillati</taxon>
        <taxon>Bacillota</taxon>
        <taxon>Clostridia</taxon>
        <taxon>Eubacteriales</taxon>
        <taxon>Oscillospiraceae</taxon>
        <taxon>Flavonifractor</taxon>
    </lineage>
</organism>
<reference evidence="2" key="2">
    <citation type="submission" date="2021-04" db="EMBL/GenBank/DDBJ databases">
        <authorList>
            <person name="Gilroy R."/>
        </authorList>
    </citation>
    <scope>NUCLEOTIDE SEQUENCE</scope>
    <source>
        <strain evidence="2">ChiGjej6B6-1540</strain>
    </source>
</reference>
<gene>
    <name evidence="2" type="ORF">H9868_03105</name>
</gene>
<evidence type="ECO:0000256" key="1">
    <source>
        <dbReference type="SAM" id="SignalP"/>
    </source>
</evidence>
<sequence>MKGKQAVKMILVLLLALGVLSVGAAAISYLPDPGFSIQVPDGWRAGRGDLLRPSIGGSDDSTVVRENGPNPDTVIIEGEMEGEEGVKLFLLN</sequence>
<feature type="signal peptide" evidence="1">
    <location>
        <begin position="1"/>
        <end position="24"/>
    </location>
</feature>